<dbReference type="Gene3D" id="4.10.830.30">
    <property type="entry name" value="Ribosomal protein L31"/>
    <property type="match status" value="1"/>
</dbReference>
<dbReference type="InterPro" id="IPR002150">
    <property type="entry name" value="Ribosomal_bL31"/>
</dbReference>
<keyword evidence="3 4" id="KW-0687">Ribonucleoprotein</keyword>
<protein>
    <recommendedName>
        <fullName evidence="4">50S ribosomal protein L31</fullName>
    </recommendedName>
</protein>
<organism evidence="5 6">
    <name type="scientific">Micavibrio aeruginosavorus</name>
    <dbReference type="NCBI Taxonomy" id="349221"/>
    <lineage>
        <taxon>Bacteria</taxon>
        <taxon>Pseudomonadati</taxon>
        <taxon>Bdellovibrionota</taxon>
        <taxon>Bdellovibrionia</taxon>
        <taxon>Bdellovibrionales</taxon>
        <taxon>Pseudobdellovibrionaceae</taxon>
        <taxon>Micavibrio</taxon>
    </lineage>
</organism>
<keyword evidence="2 4" id="KW-0689">Ribosomal protein</keyword>
<evidence type="ECO:0000256" key="1">
    <source>
        <dbReference type="ARBA" id="ARBA00011838"/>
    </source>
</evidence>
<evidence type="ECO:0000313" key="5">
    <source>
        <dbReference type="EMBL" id="PZQ45567.1"/>
    </source>
</evidence>
<dbReference type="InterPro" id="IPR034704">
    <property type="entry name" value="Ribosomal_bL28/bL31-like_sf"/>
</dbReference>
<dbReference type="Pfam" id="PF01197">
    <property type="entry name" value="Ribosomal_L31"/>
    <property type="match status" value="1"/>
</dbReference>
<evidence type="ECO:0000256" key="4">
    <source>
        <dbReference type="RuleBase" id="RU000564"/>
    </source>
</evidence>
<reference evidence="5 6" key="1">
    <citation type="submission" date="2017-08" db="EMBL/GenBank/DDBJ databases">
        <title>Infants hospitalized years apart are colonized by the same room-sourced microbial strains.</title>
        <authorList>
            <person name="Brooks B."/>
            <person name="Olm M.R."/>
            <person name="Firek B.A."/>
            <person name="Baker R."/>
            <person name="Thomas B.C."/>
            <person name="Morowitz M.J."/>
            <person name="Banfield J.F."/>
        </authorList>
    </citation>
    <scope>NUCLEOTIDE SEQUENCE [LARGE SCALE GENOMIC DNA]</scope>
    <source>
        <strain evidence="5">S2_005_002_R2_29</strain>
    </source>
</reference>
<name>A0A2W5PLS2_9BACT</name>
<gene>
    <name evidence="5" type="ORF">DI551_07025</name>
</gene>
<sequence length="83" mass="9313">MKADTHPDYHEITIIQTDGTEFVTRSCMGKAGEKMRLDVDPLSHPAWQGGTQKVIEKQQLKKFESKYGSFLSGNAGREDEGKK</sequence>
<evidence type="ECO:0000313" key="6">
    <source>
        <dbReference type="Proteomes" id="UP000249417"/>
    </source>
</evidence>
<dbReference type="PRINTS" id="PR01249">
    <property type="entry name" value="RIBOSOMALL31"/>
</dbReference>
<dbReference type="InterPro" id="IPR042105">
    <property type="entry name" value="Ribosomal_bL31_sf"/>
</dbReference>
<evidence type="ECO:0000256" key="3">
    <source>
        <dbReference type="ARBA" id="ARBA00023274"/>
    </source>
</evidence>
<dbReference type="Proteomes" id="UP000249417">
    <property type="component" value="Unassembled WGS sequence"/>
</dbReference>
<accession>A0A2W5PLS2</accession>
<dbReference type="EMBL" id="QFQB01000045">
    <property type="protein sequence ID" value="PZQ45567.1"/>
    <property type="molecule type" value="Genomic_DNA"/>
</dbReference>
<comment type="subunit">
    <text evidence="1">Part of the 50S ribosomal subunit.</text>
</comment>
<dbReference type="GO" id="GO:0006412">
    <property type="term" value="P:translation"/>
    <property type="evidence" value="ECO:0007669"/>
    <property type="project" value="InterPro"/>
</dbReference>
<dbReference type="GO" id="GO:1990904">
    <property type="term" value="C:ribonucleoprotein complex"/>
    <property type="evidence" value="ECO:0007669"/>
    <property type="project" value="UniProtKB-KW"/>
</dbReference>
<dbReference type="AlphaFoldDB" id="A0A2W5PLS2"/>
<comment type="similarity">
    <text evidence="4">Belongs to the bacterial ribosomal protein bL31 family.</text>
</comment>
<comment type="caution">
    <text evidence="5">The sequence shown here is derived from an EMBL/GenBank/DDBJ whole genome shotgun (WGS) entry which is preliminary data.</text>
</comment>
<evidence type="ECO:0000256" key="2">
    <source>
        <dbReference type="ARBA" id="ARBA00022980"/>
    </source>
</evidence>
<dbReference type="GO" id="GO:0005840">
    <property type="term" value="C:ribosome"/>
    <property type="evidence" value="ECO:0007669"/>
    <property type="project" value="UniProtKB-KW"/>
</dbReference>
<dbReference type="NCBIfam" id="NF001809">
    <property type="entry name" value="PRK00528.1"/>
    <property type="match status" value="1"/>
</dbReference>
<proteinExistence type="inferred from homology"/>
<dbReference type="GO" id="GO:0003735">
    <property type="term" value="F:structural constituent of ribosome"/>
    <property type="evidence" value="ECO:0007669"/>
    <property type="project" value="InterPro"/>
</dbReference>
<dbReference type="SUPFAM" id="SSF143800">
    <property type="entry name" value="L28p-like"/>
    <property type="match status" value="1"/>
</dbReference>
<dbReference type="NCBIfam" id="TIGR00105">
    <property type="entry name" value="L31"/>
    <property type="match status" value="1"/>
</dbReference>